<dbReference type="Pfam" id="PF13241">
    <property type="entry name" value="NAD_binding_7"/>
    <property type="match status" value="1"/>
</dbReference>
<sequence>MMPLVFTKATPVLLVGRGPAFEKRRALLEAAGLPLTLHAALPDEATLDAARLVFGAGLEQAEGEALAAAARARRIPVNIEDVPHLCDVHVPALVRRGDLLLTVSTGGGAPAMAAALRAWLDQRFGPEWEAHLEALAGQRQELRAAGAAPPEVMRALSARIRESAWLDCPCVRPEGRGGLAAQKR</sequence>
<organism evidence="6 7">
    <name type="scientific">Sediminicoccus rosea</name>
    <dbReference type="NCBI Taxonomy" id="1225128"/>
    <lineage>
        <taxon>Bacteria</taxon>
        <taxon>Pseudomonadati</taxon>
        <taxon>Pseudomonadota</taxon>
        <taxon>Alphaproteobacteria</taxon>
        <taxon>Acetobacterales</taxon>
        <taxon>Roseomonadaceae</taxon>
        <taxon>Sediminicoccus</taxon>
    </lineage>
</organism>
<dbReference type="EC" id="1.3.1.76" evidence="2"/>
<keyword evidence="3" id="KW-0560">Oxidoreductase</keyword>
<proteinExistence type="predicted"/>
<dbReference type="PANTHER" id="PTHR35330">
    <property type="entry name" value="SIROHEME BIOSYNTHESIS PROTEIN MET8"/>
    <property type="match status" value="1"/>
</dbReference>
<dbReference type="PANTHER" id="PTHR35330:SF1">
    <property type="entry name" value="SIROHEME BIOSYNTHESIS PROTEIN MET8"/>
    <property type="match status" value="1"/>
</dbReference>
<accession>A0ABZ0PMS6</accession>
<evidence type="ECO:0000256" key="5">
    <source>
        <dbReference type="ARBA" id="ARBA00023244"/>
    </source>
</evidence>
<gene>
    <name evidence="6" type="ORF">R9Z33_07000</name>
</gene>
<comment type="pathway">
    <text evidence="1">Porphyrin-containing compound metabolism; siroheme biosynthesis; sirohydrochlorin from precorrin-2: step 1/1.</text>
</comment>
<evidence type="ECO:0000256" key="4">
    <source>
        <dbReference type="ARBA" id="ARBA00023027"/>
    </source>
</evidence>
<evidence type="ECO:0000313" key="6">
    <source>
        <dbReference type="EMBL" id="WPB86618.1"/>
    </source>
</evidence>
<dbReference type="RefSeq" id="WP_318650587.1">
    <property type="nucleotide sequence ID" value="NZ_CP137852.1"/>
</dbReference>
<dbReference type="InterPro" id="IPR028161">
    <property type="entry name" value="Met8-like"/>
</dbReference>
<dbReference type="Proteomes" id="UP001305521">
    <property type="component" value="Chromosome"/>
</dbReference>
<reference evidence="6 7" key="1">
    <citation type="submission" date="2023-11" db="EMBL/GenBank/DDBJ databases">
        <title>Arctic aerobic anoxygenic photoheterotroph Sediminicoccus rosea KRV36 adapts its photosynthesis to long days of polar summer.</title>
        <authorList>
            <person name="Tomasch J."/>
            <person name="Kopejtka K."/>
            <person name="Bily T."/>
            <person name="Gardiner A.T."/>
            <person name="Gardian Z."/>
            <person name="Shivaramu S."/>
            <person name="Koblizek M."/>
            <person name="Engelhardt F."/>
            <person name="Kaftan D."/>
        </authorList>
    </citation>
    <scope>NUCLEOTIDE SEQUENCE [LARGE SCALE GENOMIC DNA]</scope>
    <source>
        <strain evidence="6 7">R-30</strain>
    </source>
</reference>
<keyword evidence="4" id="KW-0520">NAD</keyword>
<dbReference type="Gene3D" id="3.30.160.110">
    <property type="entry name" value="Siroheme synthase, domain 2"/>
    <property type="match status" value="1"/>
</dbReference>
<dbReference type="NCBIfam" id="TIGR01470">
    <property type="entry name" value="cysG_Nterm"/>
    <property type="match status" value="1"/>
</dbReference>
<dbReference type="Gene3D" id="3.40.50.720">
    <property type="entry name" value="NAD(P)-binding Rossmann-like Domain"/>
    <property type="match status" value="1"/>
</dbReference>
<dbReference type="InterPro" id="IPR006367">
    <property type="entry name" value="Sirohaem_synthase_N"/>
</dbReference>
<evidence type="ECO:0000313" key="7">
    <source>
        <dbReference type="Proteomes" id="UP001305521"/>
    </source>
</evidence>
<dbReference type="EMBL" id="CP137852">
    <property type="protein sequence ID" value="WPB86618.1"/>
    <property type="molecule type" value="Genomic_DNA"/>
</dbReference>
<dbReference type="SUPFAM" id="SSF75615">
    <property type="entry name" value="Siroheme synthase middle domains-like"/>
    <property type="match status" value="1"/>
</dbReference>
<protein>
    <recommendedName>
        <fullName evidence="2">precorrin-2 dehydrogenase</fullName>
        <ecNumber evidence="2">1.3.1.76</ecNumber>
    </recommendedName>
</protein>
<name>A0ABZ0PMS6_9PROT</name>
<evidence type="ECO:0000256" key="2">
    <source>
        <dbReference type="ARBA" id="ARBA00012400"/>
    </source>
</evidence>
<keyword evidence="7" id="KW-1185">Reference proteome</keyword>
<evidence type="ECO:0000256" key="1">
    <source>
        <dbReference type="ARBA" id="ARBA00005010"/>
    </source>
</evidence>
<keyword evidence="5" id="KW-0627">Porphyrin biosynthesis</keyword>
<evidence type="ECO:0000256" key="3">
    <source>
        <dbReference type="ARBA" id="ARBA00023002"/>
    </source>
</evidence>